<feature type="region of interest" description="Disordered" evidence="5">
    <location>
        <begin position="1"/>
        <end position="25"/>
    </location>
</feature>
<dbReference type="OMA" id="REDTCDE"/>
<dbReference type="RefSeq" id="XP_008085947.1">
    <property type="nucleotide sequence ID" value="XM_008087756.1"/>
</dbReference>
<dbReference type="PANTHER" id="PTHR46910">
    <property type="entry name" value="TRANSCRIPTION FACTOR PDR1"/>
    <property type="match status" value="1"/>
</dbReference>
<dbReference type="InterPro" id="IPR036864">
    <property type="entry name" value="Zn2-C6_fun-type_DNA-bd_sf"/>
</dbReference>
<feature type="domain" description="Zn(2)-C6 fungal-type" evidence="6">
    <location>
        <begin position="29"/>
        <end position="58"/>
    </location>
</feature>
<dbReference type="InterPro" id="IPR001138">
    <property type="entry name" value="Zn2Cys6_DnaBD"/>
</dbReference>
<evidence type="ECO:0000313" key="8">
    <source>
        <dbReference type="Proteomes" id="UP000016922"/>
    </source>
</evidence>
<dbReference type="InterPro" id="IPR050987">
    <property type="entry name" value="AtrR-like"/>
</dbReference>
<accession>S3CJS3</accession>
<dbReference type="SUPFAM" id="SSF57701">
    <property type="entry name" value="Zn2/Cys6 DNA-binding domain"/>
    <property type="match status" value="1"/>
</dbReference>
<feature type="region of interest" description="Disordered" evidence="5">
    <location>
        <begin position="58"/>
        <end position="101"/>
    </location>
</feature>
<dbReference type="GO" id="GO:0000981">
    <property type="term" value="F:DNA-binding transcription factor activity, RNA polymerase II-specific"/>
    <property type="evidence" value="ECO:0007669"/>
    <property type="project" value="InterPro"/>
</dbReference>
<dbReference type="eggNOG" id="ENOG502QVBS">
    <property type="taxonomic scope" value="Eukaryota"/>
</dbReference>
<dbReference type="Pfam" id="PF00172">
    <property type="entry name" value="Zn_clus"/>
    <property type="match status" value="1"/>
</dbReference>
<dbReference type="CDD" id="cd00067">
    <property type="entry name" value="GAL4"/>
    <property type="match status" value="1"/>
</dbReference>
<dbReference type="AlphaFoldDB" id="S3CJS3"/>
<evidence type="ECO:0000313" key="7">
    <source>
        <dbReference type="EMBL" id="EPE26757.1"/>
    </source>
</evidence>
<dbReference type="GO" id="GO:0008270">
    <property type="term" value="F:zinc ion binding"/>
    <property type="evidence" value="ECO:0007669"/>
    <property type="project" value="InterPro"/>
</dbReference>
<evidence type="ECO:0000256" key="5">
    <source>
        <dbReference type="SAM" id="MobiDB-lite"/>
    </source>
</evidence>
<evidence type="ECO:0000256" key="2">
    <source>
        <dbReference type="ARBA" id="ARBA00022723"/>
    </source>
</evidence>
<sequence>MSLSDMSVPGLQGSGDVSKSKPGPALRKSCHFCRSRKIRCSGQSICSACRERNIECSYRVGGPKGRPRGPSRTATEETSGLKSSTLTPNIESTQWRGGSPPKNSAYFDNTDGHQTSDRTVANNLQSMFNRLLGDRSEGTVHHSNIVVDAYGKQVPRGVKSTKYGGSPQNSNSTPVGKPISYEGLFFILAQELIEMLALRFSDLGCHQLEAGRSRYFQKSFMADTVETMFDRVDSFHSPRAESSNSPNGFSQSLPTSTPLQEYNAHLTIQMLEIWFSQHPLSFIFPKTLLLRDIRHDTHDEILLAAILADVQYAQDNEESRIKGTKLFKWAAAKLQEIPQCNIKLSTIQAVVLLGWRSLCSGSARRAMCYFVWAGYAIHSLPTPVLLQNTINGIDVGEIERESLCNAHWLIFSVNLWAMMQMDSPGCEMPPSSAPSSFPPVDESASASFKLDRTSYNFSTLQNQERMFRELWLLSHVAATTSHIYALYPRSLPQQNSNDQGSACWQSHTLDQLRRLSSPTQDISMLCTRVRRVLLDSVQLVETHVQHSHSQALALSASHTMIIHFLVPSPSSNGNSYAGSMSRVFAAGGIDQLIVDFCHSATSLLKVFSVLENSTSDSRSDRIVMSQRPSSIYDIFALALDACGRGMNSIYLLGQTGTDIERKAVRDRTVELARLATELHAFSKDLNLVSTSRLKLVKKQLKNAMAQFTSLQLDMPISSSYSSTGPSSSCGSIGIPDSAITAGFDGDFFGLDHLSNASPAGMGGGFYGYGLPVLTDEAYSADGGLGYYLDAHADGMNFSTQLMPDSGNINYRTDTLMD</sequence>
<dbReference type="KEGG" id="glz:GLAREA_02671"/>
<dbReference type="GO" id="GO:0003677">
    <property type="term" value="F:DNA binding"/>
    <property type="evidence" value="ECO:0007669"/>
    <property type="project" value="UniProtKB-KW"/>
</dbReference>
<evidence type="ECO:0000256" key="4">
    <source>
        <dbReference type="ARBA" id="ARBA00023242"/>
    </source>
</evidence>
<dbReference type="PROSITE" id="PS00463">
    <property type="entry name" value="ZN2_CY6_FUNGAL_1"/>
    <property type="match status" value="1"/>
</dbReference>
<keyword evidence="4" id="KW-0539">Nucleus</keyword>
<dbReference type="SMART" id="SM00066">
    <property type="entry name" value="GAL4"/>
    <property type="match status" value="1"/>
</dbReference>
<protein>
    <submittedName>
        <fullName evidence="7">Zn2/Cys6 DNA-binding protein</fullName>
    </submittedName>
</protein>
<organism evidence="7 8">
    <name type="scientific">Glarea lozoyensis (strain ATCC 20868 / MF5171)</name>
    <dbReference type="NCBI Taxonomy" id="1116229"/>
    <lineage>
        <taxon>Eukaryota</taxon>
        <taxon>Fungi</taxon>
        <taxon>Dikarya</taxon>
        <taxon>Ascomycota</taxon>
        <taxon>Pezizomycotina</taxon>
        <taxon>Leotiomycetes</taxon>
        <taxon>Helotiales</taxon>
        <taxon>Helotiaceae</taxon>
        <taxon>Glarea</taxon>
    </lineage>
</organism>
<evidence type="ECO:0000259" key="6">
    <source>
        <dbReference type="PROSITE" id="PS50048"/>
    </source>
</evidence>
<keyword evidence="8" id="KW-1185">Reference proteome</keyword>
<name>S3CJS3_GLAL2</name>
<comment type="subcellular location">
    <subcellularLocation>
        <location evidence="1">Nucleus</location>
    </subcellularLocation>
</comment>
<feature type="compositionally biased region" description="Polar residues" evidence="5">
    <location>
        <begin position="76"/>
        <end position="96"/>
    </location>
</feature>
<keyword evidence="2" id="KW-0479">Metal-binding</keyword>
<evidence type="ECO:0000256" key="3">
    <source>
        <dbReference type="ARBA" id="ARBA00023125"/>
    </source>
</evidence>
<dbReference type="OrthoDB" id="5069333at2759"/>
<dbReference type="Proteomes" id="UP000016922">
    <property type="component" value="Unassembled WGS sequence"/>
</dbReference>
<dbReference type="CDD" id="cd12148">
    <property type="entry name" value="fungal_TF_MHR"/>
    <property type="match status" value="1"/>
</dbReference>
<gene>
    <name evidence="7" type="ORF">GLAREA_02671</name>
</gene>
<reference evidence="7 8" key="1">
    <citation type="journal article" date="2013" name="BMC Genomics">
        <title>Genomics-driven discovery of the pneumocandin biosynthetic gene cluster in the fungus Glarea lozoyensis.</title>
        <authorList>
            <person name="Chen L."/>
            <person name="Yue Q."/>
            <person name="Zhang X."/>
            <person name="Xiang M."/>
            <person name="Wang C."/>
            <person name="Li S."/>
            <person name="Che Y."/>
            <person name="Ortiz-Lopez F.J."/>
            <person name="Bills G.F."/>
            <person name="Liu X."/>
            <person name="An Z."/>
        </authorList>
    </citation>
    <scope>NUCLEOTIDE SEQUENCE [LARGE SCALE GENOMIC DNA]</scope>
    <source>
        <strain evidence="8">ATCC 20868 / MF5171</strain>
    </source>
</reference>
<dbReference type="GeneID" id="19461727"/>
<dbReference type="HOGENOM" id="CLU_313516_0_0_1"/>
<keyword evidence="3 7" id="KW-0238">DNA-binding</keyword>
<dbReference type="PROSITE" id="PS50048">
    <property type="entry name" value="ZN2_CY6_FUNGAL_2"/>
    <property type="match status" value="1"/>
</dbReference>
<dbReference type="Gene3D" id="4.10.240.10">
    <property type="entry name" value="Zn(2)-C6 fungal-type DNA-binding domain"/>
    <property type="match status" value="1"/>
</dbReference>
<dbReference type="PANTHER" id="PTHR46910:SF3">
    <property type="entry name" value="HALOTOLERANCE PROTEIN 9-RELATED"/>
    <property type="match status" value="1"/>
</dbReference>
<proteinExistence type="predicted"/>
<dbReference type="EMBL" id="KE145370">
    <property type="protein sequence ID" value="EPE26757.1"/>
    <property type="molecule type" value="Genomic_DNA"/>
</dbReference>
<evidence type="ECO:0000256" key="1">
    <source>
        <dbReference type="ARBA" id="ARBA00004123"/>
    </source>
</evidence>
<dbReference type="STRING" id="1116229.S3CJS3"/>
<dbReference type="GO" id="GO:0005634">
    <property type="term" value="C:nucleus"/>
    <property type="evidence" value="ECO:0007669"/>
    <property type="project" value="UniProtKB-SubCell"/>
</dbReference>